<reference evidence="3" key="1">
    <citation type="submission" date="2023-04" db="EMBL/GenBank/DDBJ databases">
        <title>Black Yeasts Isolated from many extreme environments.</title>
        <authorList>
            <person name="Coleine C."/>
            <person name="Stajich J.E."/>
            <person name="Selbmann L."/>
        </authorList>
    </citation>
    <scope>NUCLEOTIDE SEQUENCE</scope>
    <source>
        <strain evidence="3">CCFEE 5312</strain>
    </source>
</reference>
<evidence type="ECO:0000256" key="1">
    <source>
        <dbReference type="SAM" id="MobiDB-lite"/>
    </source>
</evidence>
<comment type="caution">
    <text evidence="3">The sequence shown here is derived from an EMBL/GenBank/DDBJ whole genome shotgun (WGS) entry which is preliminary data.</text>
</comment>
<dbReference type="EMBL" id="JAWDJX010000017">
    <property type="protein sequence ID" value="KAK3053190.1"/>
    <property type="molecule type" value="Genomic_DNA"/>
</dbReference>
<feature type="chain" id="PRO_5042476603" evidence="2">
    <location>
        <begin position="21"/>
        <end position="357"/>
    </location>
</feature>
<feature type="region of interest" description="Disordered" evidence="1">
    <location>
        <begin position="23"/>
        <end position="59"/>
    </location>
</feature>
<dbReference type="Proteomes" id="UP001271007">
    <property type="component" value="Unassembled WGS sequence"/>
</dbReference>
<evidence type="ECO:0000313" key="3">
    <source>
        <dbReference type="EMBL" id="KAK3053190.1"/>
    </source>
</evidence>
<feature type="signal peptide" evidence="2">
    <location>
        <begin position="1"/>
        <end position="20"/>
    </location>
</feature>
<gene>
    <name evidence="3" type="ORF">LTR09_005816</name>
</gene>
<proteinExistence type="predicted"/>
<feature type="compositionally biased region" description="Basic residues" evidence="1">
    <location>
        <begin position="31"/>
        <end position="47"/>
    </location>
</feature>
<feature type="compositionally biased region" description="Pro residues" evidence="1">
    <location>
        <begin position="280"/>
        <end position="293"/>
    </location>
</feature>
<sequence length="357" mass="35400">MKVIVALAAVALATVAYAEAEPEAQGGYGRTRTRPHTKTKSHTRSRTKGGAVAGPTDTVAPDTVSYTTVTYSDCPSSSMETLVTVTHGVTVTYCPECEAHSSTKPAGPGYTTTYTTTYMSLCPTGVVPQTYTITESCTEPEPTWTPGPSHIPQGFTVTTKECHVCGESTPLVTVTEPCGCEAHEGQPGPPTPKPTAPGSSPAKPTPAPECDGEDCGGSSNTSPPGTVRPPAECDGDDCGGSSTPGGSSPGGSTPGGSSPPPECDGEGCGGSSTPGDSSPPGAPGSGPAPPYPTPSNMGGNCPGPQCKATATGFTPPGRINYGNTTGIVPAGNGASSSFGLVSSSLMAVVIGAFALAL</sequence>
<feature type="region of interest" description="Disordered" evidence="1">
    <location>
        <begin position="181"/>
        <end position="299"/>
    </location>
</feature>
<organism evidence="3 4">
    <name type="scientific">Extremus antarcticus</name>
    <dbReference type="NCBI Taxonomy" id="702011"/>
    <lineage>
        <taxon>Eukaryota</taxon>
        <taxon>Fungi</taxon>
        <taxon>Dikarya</taxon>
        <taxon>Ascomycota</taxon>
        <taxon>Pezizomycotina</taxon>
        <taxon>Dothideomycetes</taxon>
        <taxon>Dothideomycetidae</taxon>
        <taxon>Mycosphaerellales</taxon>
        <taxon>Extremaceae</taxon>
        <taxon>Extremus</taxon>
    </lineage>
</organism>
<protein>
    <submittedName>
        <fullName evidence="3">Uncharacterized protein</fullName>
    </submittedName>
</protein>
<evidence type="ECO:0000256" key="2">
    <source>
        <dbReference type="SAM" id="SignalP"/>
    </source>
</evidence>
<name>A0AAJ0DG09_9PEZI</name>
<accession>A0AAJ0DG09</accession>
<dbReference type="AlphaFoldDB" id="A0AAJ0DG09"/>
<keyword evidence="4" id="KW-1185">Reference proteome</keyword>
<evidence type="ECO:0000313" key="4">
    <source>
        <dbReference type="Proteomes" id="UP001271007"/>
    </source>
</evidence>
<keyword evidence="2" id="KW-0732">Signal</keyword>